<organism evidence="2 3">
    <name type="scientific">Caenorhabditis tropicalis</name>
    <dbReference type="NCBI Taxonomy" id="1561998"/>
    <lineage>
        <taxon>Eukaryota</taxon>
        <taxon>Metazoa</taxon>
        <taxon>Ecdysozoa</taxon>
        <taxon>Nematoda</taxon>
        <taxon>Chromadorea</taxon>
        <taxon>Rhabditida</taxon>
        <taxon>Rhabditina</taxon>
        <taxon>Rhabditomorpha</taxon>
        <taxon>Rhabditoidea</taxon>
        <taxon>Rhabditidae</taxon>
        <taxon>Peloderinae</taxon>
        <taxon>Caenorhabditis</taxon>
    </lineage>
</organism>
<dbReference type="Gene3D" id="2.60.40.3330">
    <property type="match status" value="1"/>
</dbReference>
<protein>
    <submittedName>
        <fullName evidence="3">TransThyretin-Related family domain</fullName>
    </submittedName>
</protein>
<keyword evidence="1" id="KW-0732">Signal</keyword>
<reference evidence="3" key="1">
    <citation type="submission" date="2016-11" db="UniProtKB">
        <authorList>
            <consortium name="WormBaseParasite"/>
        </authorList>
    </citation>
    <scope>IDENTIFICATION</scope>
</reference>
<proteinExistence type="predicted"/>
<name>A0A1I7UIF4_9PELO</name>
<dbReference type="AlphaFoldDB" id="A0A1I7UIF4"/>
<evidence type="ECO:0000313" key="3">
    <source>
        <dbReference type="WBParaSite" id="Csp11.Scaffold629.g9644.t1"/>
    </source>
</evidence>
<accession>A0A1I7UIF4</accession>
<sequence length="153" mass="17934">MRASVLFFYFLCLALNASATEYHFDFYLDLKCNLENREDFGVNIQFFDYDVVLNGPDQITDQYINTFPIGKRSFFKVIGSISGDEWLSNYFDVRMTLYHNCNNKKDESLVEVTLEPLFEISNDKLDKYYLYEMALDITNLEGHSTYKGQLVES</sequence>
<dbReference type="Proteomes" id="UP000095282">
    <property type="component" value="Unplaced"/>
</dbReference>
<dbReference type="eggNOG" id="ENOG502TIF1">
    <property type="taxonomic scope" value="Eukaryota"/>
</dbReference>
<feature type="chain" id="PRO_5009308968" evidence="1">
    <location>
        <begin position="20"/>
        <end position="153"/>
    </location>
</feature>
<dbReference type="WBParaSite" id="Csp11.Scaffold629.g9644.t1">
    <property type="protein sequence ID" value="Csp11.Scaffold629.g9644.t1"/>
    <property type="gene ID" value="Csp11.Scaffold629.g9644"/>
</dbReference>
<keyword evidence="2" id="KW-1185">Reference proteome</keyword>
<evidence type="ECO:0000313" key="2">
    <source>
        <dbReference type="Proteomes" id="UP000095282"/>
    </source>
</evidence>
<feature type="signal peptide" evidence="1">
    <location>
        <begin position="1"/>
        <end position="19"/>
    </location>
</feature>
<evidence type="ECO:0000256" key="1">
    <source>
        <dbReference type="SAM" id="SignalP"/>
    </source>
</evidence>
<dbReference type="InterPro" id="IPR038479">
    <property type="entry name" value="Transthyretin-like_sf"/>
</dbReference>